<dbReference type="EMBL" id="BAAATD010000008">
    <property type="protein sequence ID" value="GAA2613958.1"/>
    <property type="molecule type" value="Genomic_DNA"/>
</dbReference>
<evidence type="ECO:0000313" key="1">
    <source>
        <dbReference type="EMBL" id="GAA2613958.1"/>
    </source>
</evidence>
<evidence type="ECO:0008006" key="3">
    <source>
        <dbReference type="Google" id="ProtNLM"/>
    </source>
</evidence>
<accession>A0ABN3Q5X9</accession>
<dbReference type="InterPro" id="IPR029063">
    <property type="entry name" value="SAM-dependent_MTases_sf"/>
</dbReference>
<reference evidence="1 2" key="1">
    <citation type="journal article" date="2019" name="Int. J. Syst. Evol. Microbiol.">
        <title>The Global Catalogue of Microorganisms (GCM) 10K type strain sequencing project: providing services to taxonomists for standard genome sequencing and annotation.</title>
        <authorList>
            <consortium name="The Broad Institute Genomics Platform"/>
            <consortium name="The Broad Institute Genome Sequencing Center for Infectious Disease"/>
            <person name="Wu L."/>
            <person name="Ma J."/>
        </authorList>
    </citation>
    <scope>NUCLEOTIDE SEQUENCE [LARGE SCALE GENOMIC DNA]</scope>
    <source>
        <strain evidence="1 2">JCM 6833</strain>
    </source>
</reference>
<dbReference type="SUPFAM" id="SSF53335">
    <property type="entry name" value="S-adenosyl-L-methionine-dependent methyltransferases"/>
    <property type="match status" value="1"/>
</dbReference>
<gene>
    <name evidence="1" type="ORF">GCM10010411_56060</name>
</gene>
<keyword evidence="2" id="KW-1185">Reference proteome</keyword>
<name>A0ABN3Q5X9_9ACTN</name>
<dbReference type="Proteomes" id="UP001501509">
    <property type="component" value="Unassembled WGS sequence"/>
</dbReference>
<organism evidence="1 2">
    <name type="scientific">Actinomadura fulvescens</name>
    <dbReference type="NCBI Taxonomy" id="46160"/>
    <lineage>
        <taxon>Bacteria</taxon>
        <taxon>Bacillati</taxon>
        <taxon>Actinomycetota</taxon>
        <taxon>Actinomycetes</taxon>
        <taxon>Streptosporangiales</taxon>
        <taxon>Thermomonosporaceae</taxon>
        <taxon>Actinomadura</taxon>
    </lineage>
</organism>
<comment type="caution">
    <text evidence="1">The sequence shown here is derived from an EMBL/GenBank/DDBJ whole genome shotgun (WGS) entry which is preliminary data.</text>
</comment>
<dbReference type="Gene3D" id="3.40.50.150">
    <property type="entry name" value="Vaccinia Virus protein VP39"/>
    <property type="match status" value="1"/>
</dbReference>
<proteinExistence type="predicted"/>
<sequence length="217" mass="24273">MSTVSVWQETKTFFPLFLEQLAGDDAKTVSVVGASDGKFVLPLARRGLQVRAIERDPLALCGGPVVLPGNRPANMLGLRGRLAAEGLEHMVEVIEADLLDIDDTLEPTDAVWTSCSWHYSANHHRPLAQFINRMTTLCRTPGGIFGAEFMMPVEPRHHATEHYLEAGEIRRYLTGWPILWETYTPAFIEAPHVEQLQEHIHRMGLVIARCPDPERGS</sequence>
<protein>
    <recommendedName>
        <fullName evidence="3">SAM-dependent methyltransferase</fullName>
    </recommendedName>
</protein>
<evidence type="ECO:0000313" key="2">
    <source>
        <dbReference type="Proteomes" id="UP001501509"/>
    </source>
</evidence>